<dbReference type="InterPro" id="IPR017850">
    <property type="entry name" value="Alkaline_phosphatase_core_sf"/>
</dbReference>
<dbReference type="Proteomes" id="UP000017640">
    <property type="component" value="Chromosome"/>
</dbReference>
<feature type="transmembrane region" description="Helical" evidence="1">
    <location>
        <begin position="76"/>
        <end position="97"/>
    </location>
</feature>
<dbReference type="KEGG" id="spiu:SPICUR_06360"/>
<dbReference type="STRING" id="1335757.SPICUR_06360"/>
<feature type="transmembrane region" description="Helical" evidence="1">
    <location>
        <begin position="45"/>
        <end position="64"/>
    </location>
</feature>
<organism evidence="2 3">
    <name type="scientific">Spiribacter curvatus</name>
    <dbReference type="NCBI Taxonomy" id="1335757"/>
    <lineage>
        <taxon>Bacteria</taxon>
        <taxon>Pseudomonadati</taxon>
        <taxon>Pseudomonadota</taxon>
        <taxon>Gammaproteobacteria</taxon>
        <taxon>Chromatiales</taxon>
        <taxon>Ectothiorhodospiraceae</taxon>
        <taxon>Spiribacter</taxon>
    </lineage>
</organism>
<dbReference type="SUPFAM" id="SSF53649">
    <property type="entry name" value="Alkaline phosphatase-like"/>
    <property type="match status" value="1"/>
</dbReference>
<name>U5T472_9GAMM</name>
<gene>
    <name evidence="2" type="ORF">SPICUR_06360</name>
</gene>
<keyword evidence="3" id="KW-1185">Reference proteome</keyword>
<dbReference type="HOGENOM" id="CLU_018391_0_0_6"/>
<protein>
    <recommendedName>
        <fullName evidence="4">Sulfatase N-terminal domain-containing protein</fullName>
    </recommendedName>
</protein>
<evidence type="ECO:0000313" key="3">
    <source>
        <dbReference type="Proteomes" id="UP000017640"/>
    </source>
</evidence>
<evidence type="ECO:0008006" key="4">
    <source>
        <dbReference type="Google" id="ProtNLM"/>
    </source>
</evidence>
<dbReference type="AlphaFoldDB" id="U5T472"/>
<keyword evidence="1" id="KW-0812">Transmembrane</keyword>
<evidence type="ECO:0000256" key="1">
    <source>
        <dbReference type="SAM" id="Phobius"/>
    </source>
</evidence>
<evidence type="ECO:0000313" key="2">
    <source>
        <dbReference type="EMBL" id="AGY92240.1"/>
    </source>
</evidence>
<feature type="transmembrane region" description="Helical" evidence="1">
    <location>
        <begin position="125"/>
        <end position="146"/>
    </location>
</feature>
<dbReference type="eggNOG" id="COG1368">
    <property type="taxonomic scope" value="Bacteria"/>
</dbReference>
<feature type="transmembrane region" description="Helical" evidence="1">
    <location>
        <begin position="21"/>
        <end position="39"/>
    </location>
</feature>
<dbReference type="EMBL" id="CP005990">
    <property type="protein sequence ID" value="AGY92240.1"/>
    <property type="molecule type" value="Genomic_DNA"/>
</dbReference>
<dbReference type="Gene3D" id="3.40.720.10">
    <property type="entry name" value="Alkaline Phosphatase, subunit A"/>
    <property type="match status" value="1"/>
</dbReference>
<keyword evidence="1" id="KW-0472">Membrane</keyword>
<accession>U5T472</accession>
<reference evidence="2 3" key="1">
    <citation type="journal article" date="2013" name="BMC Genomics">
        <title>Genomes of "Spiribacter", a streamlined, successful halophilic bacterium.</title>
        <authorList>
            <person name="Lopez-Perez M."/>
            <person name="Ghai R."/>
            <person name="Leon M.J."/>
            <person name="Rodriguez-Olmos A."/>
            <person name="Copa-Patino J.L."/>
            <person name="Soliveri J."/>
            <person name="Sanchez-Porro C."/>
            <person name="Ventosa A."/>
            <person name="Rodriguez-Valera F."/>
        </authorList>
    </citation>
    <scope>NUCLEOTIDE SEQUENCE [LARGE SCALE GENOMIC DNA]</scope>
    <source>
        <strain evidence="2 3">UAH-SP71</strain>
    </source>
</reference>
<sequence length="560" mass="61129">MHGHNALGTSPQDRLMRPLSGGLLLAVALNLILVMPEWWMPYTRFPYPWLAAETAIIVGLMMTTPVRMARWLSPPVALAVLVALGLALSDLATGWALGRPMNLLIDVPLATSVEHLLRGAIGRPLAWLTLAGAALGVVALGIGMTWALRRLVSPRGAVAVRVVGVCVLAAGLLMQHYRDQPPIGMAVDAPAIIRFNDQTERVIRTAHERARFADALEQPVHGADRDMARLADRDLIVGFIESYGVVMLDDPRYRSVGQAALSQLRASLDDADLHVTTGRFESPVQGGQSWLAHGTVLSGHWMSNQIRYDLFLNADQPSLIQDFATAGYETVALMPAITDPWPAGVQWGYDRIDDHARIDYAGPPLNWVTMPDQYTWHYLQRAVRDNTTAPVFAEVALISSHAPWTPILPIIDWDRIGDGAVFQRWADAGPAPGEVWGDGDRIRDHYQRAVDYALRTAGEWAARSLGDGVLVLLGDHQPAPLITGDSSARSVPVHIIANDSDLTDRFKAYGFRSGVMPPPESAGTLAELRGQLLTVFDAAPASEAVDPTMASLRRRSDEQR</sequence>
<proteinExistence type="predicted"/>
<dbReference type="PATRIC" id="fig|1335757.3.peg.1245"/>
<keyword evidence="1" id="KW-1133">Transmembrane helix</keyword>